<protein>
    <recommendedName>
        <fullName evidence="4">Transposase</fullName>
    </recommendedName>
</protein>
<sequence>MKTPQRSFVVEIKSTRRQSKVPPKSIWGDTDFKALVREAEASPLFKHDIVADALSQDEDRTSNLEPQEEPAGIDVGDEQQVQAPLIGADQPRSLQQGEDSAFSAVSQKQVDPLTQLSRRGLERRRGARRGRPVDGEINASTAPTPVDHSEVSSDELISLEEENRCLKLLLAKQLRQQNLQLRKMLERFAITDSSW</sequence>
<dbReference type="RefSeq" id="WP_203529584.1">
    <property type="nucleotide sequence ID" value="NZ_CP083375.1"/>
</dbReference>
<keyword evidence="3" id="KW-1185">Reference proteome</keyword>
<evidence type="ECO:0008006" key="4">
    <source>
        <dbReference type="Google" id="ProtNLM"/>
    </source>
</evidence>
<reference evidence="2 3" key="1">
    <citation type="submission" date="2020-01" db="EMBL/GenBank/DDBJ databases">
        <title>Draft genome assembly of Ensifer adhaerens T173.</title>
        <authorList>
            <person name="Craig J.E."/>
            <person name="Stinchcombe J.R."/>
        </authorList>
    </citation>
    <scope>NUCLEOTIDE SEQUENCE [LARGE SCALE GENOMIC DNA]</scope>
    <source>
        <strain evidence="2 3">T173</strain>
    </source>
</reference>
<dbReference type="EMBL" id="WXFA01000036">
    <property type="protein sequence ID" value="MBM3095048.1"/>
    <property type="molecule type" value="Genomic_DNA"/>
</dbReference>
<proteinExistence type="predicted"/>
<organism evidence="2 3">
    <name type="scientific">Ensifer canadensis</name>
    <dbReference type="NCBI Taxonomy" id="555315"/>
    <lineage>
        <taxon>Bacteria</taxon>
        <taxon>Pseudomonadati</taxon>
        <taxon>Pseudomonadota</taxon>
        <taxon>Alphaproteobacteria</taxon>
        <taxon>Hyphomicrobiales</taxon>
        <taxon>Rhizobiaceae</taxon>
        <taxon>Sinorhizobium/Ensifer group</taxon>
        <taxon>Ensifer</taxon>
    </lineage>
</organism>
<evidence type="ECO:0000256" key="1">
    <source>
        <dbReference type="SAM" id="MobiDB-lite"/>
    </source>
</evidence>
<comment type="caution">
    <text evidence="2">The sequence shown here is derived from an EMBL/GenBank/DDBJ whole genome shotgun (WGS) entry which is preliminary data.</text>
</comment>
<gene>
    <name evidence="2" type="ORF">GFB56_30390</name>
</gene>
<name>A0AAW4FUM3_9HYPH</name>
<evidence type="ECO:0000313" key="2">
    <source>
        <dbReference type="EMBL" id="MBM3095048.1"/>
    </source>
</evidence>
<feature type="region of interest" description="Disordered" evidence="1">
    <location>
        <begin position="52"/>
        <end position="154"/>
    </location>
</feature>
<dbReference type="AlphaFoldDB" id="A0AAW4FUM3"/>
<feature type="compositionally biased region" description="Polar residues" evidence="1">
    <location>
        <begin position="92"/>
        <end position="117"/>
    </location>
</feature>
<evidence type="ECO:0000313" key="3">
    <source>
        <dbReference type="Proteomes" id="UP000744980"/>
    </source>
</evidence>
<dbReference type="Proteomes" id="UP000744980">
    <property type="component" value="Unassembled WGS sequence"/>
</dbReference>
<accession>A0AAW4FUM3</accession>